<dbReference type="PANTHER" id="PTHR11895:SF7">
    <property type="entry name" value="GLUTAMYL-TRNA(GLN) AMIDOTRANSFERASE SUBUNIT A, MITOCHONDRIAL"/>
    <property type="match status" value="1"/>
</dbReference>
<dbReference type="PROSITE" id="PS00571">
    <property type="entry name" value="AMIDASES"/>
    <property type="match status" value="1"/>
</dbReference>
<dbReference type="EMBL" id="BAAAYG010000009">
    <property type="protein sequence ID" value="GAA3286495.1"/>
    <property type="molecule type" value="Genomic_DNA"/>
</dbReference>
<dbReference type="InterPro" id="IPR020556">
    <property type="entry name" value="Amidase_CS"/>
</dbReference>
<dbReference type="Pfam" id="PF01425">
    <property type="entry name" value="Amidase"/>
    <property type="match status" value="1"/>
</dbReference>
<gene>
    <name evidence="4" type="ORF">GCM10020260_21340</name>
</gene>
<comment type="caution">
    <text evidence="4">The sequence shown here is derived from an EMBL/GenBank/DDBJ whole genome shotgun (WGS) entry which is preliminary data.</text>
</comment>
<dbReference type="PANTHER" id="PTHR11895">
    <property type="entry name" value="TRANSAMIDASE"/>
    <property type="match status" value="1"/>
</dbReference>
<dbReference type="Proteomes" id="UP001501736">
    <property type="component" value="Unassembled WGS sequence"/>
</dbReference>
<feature type="region of interest" description="Disordered" evidence="2">
    <location>
        <begin position="476"/>
        <end position="496"/>
    </location>
</feature>
<organism evidence="4 5">
    <name type="scientific">Nesterenkonia halobia</name>
    <dbReference type="NCBI Taxonomy" id="37922"/>
    <lineage>
        <taxon>Bacteria</taxon>
        <taxon>Bacillati</taxon>
        <taxon>Actinomycetota</taxon>
        <taxon>Actinomycetes</taxon>
        <taxon>Micrococcales</taxon>
        <taxon>Micrococcaceae</taxon>
        <taxon>Nesterenkonia</taxon>
    </lineage>
</organism>
<proteinExistence type="inferred from homology"/>
<feature type="domain" description="Amidase" evidence="3">
    <location>
        <begin position="25"/>
        <end position="447"/>
    </location>
</feature>
<accession>A0ABP6RG22</accession>
<reference evidence="5" key="1">
    <citation type="journal article" date="2019" name="Int. J. Syst. Evol. Microbiol.">
        <title>The Global Catalogue of Microorganisms (GCM) 10K type strain sequencing project: providing services to taxonomists for standard genome sequencing and annotation.</title>
        <authorList>
            <consortium name="The Broad Institute Genomics Platform"/>
            <consortium name="The Broad Institute Genome Sequencing Center for Infectious Disease"/>
            <person name="Wu L."/>
            <person name="Ma J."/>
        </authorList>
    </citation>
    <scope>NUCLEOTIDE SEQUENCE [LARGE SCALE GENOMIC DNA]</scope>
    <source>
        <strain evidence="5">JCM 11483</strain>
    </source>
</reference>
<evidence type="ECO:0000256" key="1">
    <source>
        <dbReference type="ARBA" id="ARBA00009199"/>
    </source>
</evidence>
<dbReference type="InterPro" id="IPR023631">
    <property type="entry name" value="Amidase_dom"/>
</dbReference>
<keyword evidence="5" id="KW-1185">Reference proteome</keyword>
<dbReference type="InterPro" id="IPR036928">
    <property type="entry name" value="AS_sf"/>
</dbReference>
<evidence type="ECO:0000259" key="3">
    <source>
        <dbReference type="Pfam" id="PF01425"/>
    </source>
</evidence>
<evidence type="ECO:0000256" key="2">
    <source>
        <dbReference type="SAM" id="MobiDB-lite"/>
    </source>
</evidence>
<dbReference type="RefSeq" id="WP_344721155.1">
    <property type="nucleotide sequence ID" value="NZ_BAAAYG010000009.1"/>
</dbReference>
<dbReference type="InterPro" id="IPR000120">
    <property type="entry name" value="Amidase"/>
</dbReference>
<name>A0ABP6RG22_9MICC</name>
<protein>
    <submittedName>
        <fullName evidence="4">Amidase</fullName>
    </submittedName>
</protein>
<evidence type="ECO:0000313" key="5">
    <source>
        <dbReference type="Proteomes" id="UP001501736"/>
    </source>
</evidence>
<evidence type="ECO:0000313" key="4">
    <source>
        <dbReference type="EMBL" id="GAA3286495.1"/>
    </source>
</evidence>
<sequence length="496" mass="51568">MRDPAEMTAVELVAGYRAGDLSPVEAAEACLARIHARDESLNAFVLVEDEAALAAARESEARWAQGAPLGPADGVPMTIKDMFPTAGTPTVKGSRLLDADDDALDFDAPCVARLREAGAVRLGKTTTPEFAWKGTTDSLRHGATGNPWDPTTTPGGSSGGAAAAVASGMGAWAVGTDGGGSVRIPASFTGTVALKPTYGTVPMYPSSPFGTLAHAGPMARTVTDAAMLLDVISGFDSRDWSALPTPTASFTEGIDDGVAGLRIAYSPNLGFGGNDPEVERLVAEAVEVLAAQGATVEQVDPGLSDPVEAFHVLWFTGAAKVLEPFGPDALEQVDPGLRAGIEQHLGDSALDYLGATARRMDMGVRMGAFHETYDLLVTPTMPITAFSKERQAPEGWSSQTWTSWTPYTYPFNMTQQPGASVPCGTTSTGMPVGLQLVGARTQDRLVLRAARAYERAAGEGFIRPVELDEARRRASGAGAGAAAGPGTAEQTTSIGR</sequence>
<comment type="similarity">
    <text evidence="1">Belongs to the amidase family.</text>
</comment>
<dbReference type="SUPFAM" id="SSF75304">
    <property type="entry name" value="Amidase signature (AS) enzymes"/>
    <property type="match status" value="1"/>
</dbReference>
<dbReference type="NCBIfam" id="NF004815">
    <property type="entry name" value="PRK06169.1"/>
    <property type="match status" value="1"/>
</dbReference>
<dbReference type="Gene3D" id="3.90.1300.10">
    <property type="entry name" value="Amidase signature (AS) domain"/>
    <property type="match status" value="1"/>
</dbReference>